<dbReference type="OrthoDB" id="300580at2759"/>
<feature type="transmembrane region" description="Helical" evidence="1">
    <location>
        <begin position="50"/>
        <end position="70"/>
    </location>
</feature>
<feature type="transmembrane region" description="Helical" evidence="1">
    <location>
        <begin position="12"/>
        <end position="30"/>
    </location>
</feature>
<feature type="transmembrane region" description="Helical" evidence="1">
    <location>
        <begin position="120"/>
        <end position="141"/>
    </location>
</feature>
<feature type="transmembrane region" description="Helical" evidence="1">
    <location>
        <begin position="91"/>
        <end position="114"/>
    </location>
</feature>
<protein>
    <recommendedName>
        <fullName evidence="2">EamA domain-containing protein</fullName>
    </recommendedName>
</protein>
<feature type="transmembrane region" description="Helical" evidence="1">
    <location>
        <begin position="273"/>
        <end position="291"/>
    </location>
</feature>
<evidence type="ECO:0000256" key="1">
    <source>
        <dbReference type="SAM" id="Phobius"/>
    </source>
</evidence>
<evidence type="ECO:0000259" key="2">
    <source>
        <dbReference type="Pfam" id="PF00892"/>
    </source>
</evidence>
<accession>A0A8S1KIM3</accession>
<keyword evidence="1" id="KW-0472">Membrane</keyword>
<dbReference type="GO" id="GO:0016020">
    <property type="term" value="C:membrane"/>
    <property type="evidence" value="ECO:0007669"/>
    <property type="project" value="InterPro"/>
</dbReference>
<evidence type="ECO:0000313" key="4">
    <source>
        <dbReference type="Proteomes" id="UP000692954"/>
    </source>
</evidence>
<reference evidence="3" key="1">
    <citation type="submission" date="2021-01" db="EMBL/GenBank/DDBJ databases">
        <authorList>
            <consortium name="Genoscope - CEA"/>
            <person name="William W."/>
        </authorList>
    </citation>
    <scope>NUCLEOTIDE SEQUENCE</scope>
</reference>
<dbReference type="Pfam" id="PF00892">
    <property type="entry name" value="EamA"/>
    <property type="match status" value="1"/>
</dbReference>
<dbReference type="PANTHER" id="PTHR13146:SF0">
    <property type="entry name" value="SOLUTE CARRIER FAMILY 35 MEMBER F6"/>
    <property type="match status" value="1"/>
</dbReference>
<evidence type="ECO:0000313" key="3">
    <source>
        <dbReference type="EMBL" id="CAD8050734.1"/>
    </source>
</evidence>
<proteinExistence type="predicted"/>
<feature type="domain" description="EamA" evidence="2">
    <location>
        <begin position="47"/>
        <end position="164"/>
    </location>
</feature>
<name>A0A8S1KIM3_9CILI</name>
<feature type="transmembrane region" description="Helical" evidence="1">
    <location>
        <begin position="218"/>
        <end position="238"/>
    </location>
</feature>
<dbReference type="PANTHER" id="PTHR13146">
    <property type="match status" value="1"/>
</dbReference>
<feature type="transmembrane region" description="Helical" evidence="1">
    <location>
        <begin position="338"/>
        <end position="358"/>
    </location>
</feature>
<dbReference type="Proteomes" id="UP000692954">
    <property type="component" value="Unassembled WGS sequence"/>
</dbReference>
<feature type="transmembrane region" description="Helical" evidence="1">
    <location>
        <begin position="312"/>
        <end position="332"/>
    </location>
</feature>
<gene>
    <name evidence="3" type="ORF">PSON_ATCC_30995.1.T0050166</name>
</gene>
<dbReference type="EMBL" id="CAJJDN010000005">
    <property type="protein sequence ID" value="CAD8050734.1"/>
    <property type="molecule type" value="Genomic_DNA"/>
</dbReference>
<dbReference type="InterPro" id="IPR000620">
    <property type="entry name" value="EamA_dom"/>
</dbReference>
<dbReference type="AlphaFoldDB" id="A0A8S1KIM3"/>
<sequence length="380" mass="43650">MSKLSQSKKSLLLITLVIFGSLAIITFNLQNSQVVFINQEDTYGVFNHPFMQTLSMFLAEILCLFVFLYVKRTKSYKKQYQEALDDGLKRINIFLILIPTCCDSIGALCIYISLNFLPPSVNSILTCGIIATSAILSRIMLKRIYTKKEIQGCLLVLFGVAIVGTSGFIFPEEQKQQDLKKQVVSIFLMLFSIFLYGFQYTIEEKFYKTYFIHPLELIGYEGMWGLIIYTFICISLTFTQCPDFLYNVCIPHNGLFYFERADYYFQQFQQSGLLQFAIIFGILSISIYNTMCQTVTKYLSCVTRALVDVAKIMMIWIISLIISLATTSSNYHWENIRLGAIIIEVFGFLCVVAGEIIYNFNQTQIEENQDITKNLSLQKE</sequence>
<feature type="transmembrane region" description="Helical" evidence="1">
    <location>
        <begin position="182"/>
        <end position="198"/>
    </location>
</feature>
<keyword evidence="1" id="KW-0812">Transmembrane</keyword>
<feature type="transmembrane region" description="Helical" evidence="1">
    <location>
        <begin position="153"/>
        <end position="170"/>
    </location>
</feature>
<keyword evidence="1" id="KW-1133">Transmembrane helix</keyword>
<comment type="caution">
    <text evidence="3">The sequence shown here is derived from an EMBL/GenBank/DDBJ whole genome shotgun (WGS) entry which is preliminary data.</text>
</comment>
<organism evidence="3 4">
    <name type="scientific">Paramecium sonneborni</name>
    <dbReference type="NCBI Taxonomy" id="65129"/>
    <lineage>
        <taxon>Eukaryota</taxon>
        <taxon>Sar</taxon>
        <taxon>Alveolata</taxon>
        <taxon>Ciliophora</taxon>
        <taxon>Intramacronucleata</taxon>
        <taxon>Oligohymenophorea</taxon>
        <taxon>Peniculida</taxon>
        <taxon>Parameciidae</taxon>
        <taxon>Paramecium</taxon>
    </lineage>
</organism>
<keyword evidence="4" id="KW-1185">Reference proteome</keyword>